<name>A0AAE1VI48_9SOLA</name>
<dbReference type="AlphaFoldDB" id="A0AAE1VI48"/>
<reference evidence="3" key="1">
    <citation type="submission" date="2023-12" db="EMBL/GenBank/DDBJ databases">
        <title>Genome assembly of Anisodus tanguticus.</title>
        <authorList>
            <person name="Wang Y.-J."/>
        </authorList>
    </citation>
    <scope>NUCLEOTIDE SEQUENCE</scope>
    <source>
        <strain evidence="3">KB-2021</strain>
        <tissue evidence="3">Leaf</tissue>
    </source>
</reference>
<dbReference type="Gene3D" id="4.10.60.10">
    <property type="entry name" value="Zinc finger, CCHC-type"/>
    <property type="match status" value="1"/>
</dbReference>
<evidence type="ECO:0000259" key="2">
    <source>
        <dbReference type="PROSITE" id="PS50158"/>
    </source>
</evidence>
<protein>
    <recommendedName>
        <fullName evidence="2">CCHC-type domain-containing protein</fullName>
    </recommendedName>
</protein>
<evidence type="ECO:0000313" key="3">
    <source>
        <dbReference type="EMBL" id="KAK4364526.1"/>
    </source>
</evidence>
<gene>
    <name evidence="3" type="ORF">RND71_015884</name>
</gene>
<keyword evidence="4" id="KW-1185">Reference proteome</keyword>
<dbReference type="InterPro" id="IPR036875">
    <property type="entry name" value="Znf_CCHC_sf"/>
</dbReference>
<dbReference type="SMART" id="SM00343">
    <property type="entry name" value="ZnF_C2HC"/>
    <property type="match status" value="1"/>
</dbReference>
<feature type="domain" description="CCHC-type" evidence="2">
    <location>
        <begin position="131"/>
        <end position="146"/>
    </location>
</feature>
<dbReference type="PROSITE" id="PS50158">
    <property type="entry name" value="ZF_CCHC"/>
    <property type="match status" value="1"/>
</dbReference>
<sequence>MSDLLFNQVLSQGLLDYHAGTNLVCRSVENYTCDTQYTLTEQIKQLWNRFSAKVQMDPTISDTPATFGLRFKWLSVYKIDRHVKVALSVYDDQAHKLPLIDTWQEKICEKKSQKSEKGYIPKKRTTKTTTCYACGEVGHYANRCKKKKIDKIQALKIDDNIKDALMKIIIPSDESDDSEDIMSTDSEDLYSSSSEERIPCVCTSKKCQEIKDDNTDDEFYKLQAQFSSFNISIINGEEINDLLKEIPEDAQKAKILEALLKAQERDMTPRKIKSRIDPPYNFSEILSELQKKMSGYNPWTTQQLKEETHDLKLEITHLHKHCGSLENRVTLLEQISYEEKGPEISEQLGHTPIIEQPSTSSEPVNGDLMGAINMISRQRWITHVNLLIEGGTIFKDVPTLIDSGADVN</sequence>
<dbReference type="SUPFAM" id="SSF57756">
    <property type="entry name" value="Retrovirus zinc finger-like domains"/>
    <property type="match status" value="1"/>
</dbReference>
<proteinExistence type="predicted"/>
<evidence type="ECO:0000256" key="1">
    <source>
        <dbReference type="PROSITE-ProRule" id="PRU00047"/>
    </source>
</evidence>
<dbReference type="Pfam" id="PF00098">
    <property type="entry name" value="zf-CCHC"/>
    <property type="match status" value="1"/>
</dbReference>
<keyword evidence="1" id="KW-0862">Zinc</keyword>
<keyword evidence="1" id="KW-0863">Zinc-finger</keyword>
<dbReference type="GO" id="GO:0008270">
    <property type="term" value="F:zinc ion binding"/>
    <property type="evidence" value="ECO:0007669"/>
    <property type="project" value="UniProtKB-KW"/>
</dbReference>
<dbReference type="GO" id="GO:0003676">
    <property type="term" value="F:nucleic acid binding"/>
    <property type="evidence" value="ECO:0007669"/>
    <property type="project" value="InterPro"/>
</dbReference>
<evidence type="ECO:0000313" key="4">
    <source>
        <dbReference type="Proteomes" id="UP001291623"/>
    </source>
</evidence>
<keyword evidence="1" id="KW-0479">Metal-binding</keyword>
<comment type="caution">
    <text evidence="3">The sequence shown here is derived from an EMBL/GenBank/DDBJ whole genome shotgun (WGS) entry which is preliminary data.</text>
</comment>
<accession>A0AAE1VI48</accession>
<dbReference type="Proteomes" id="UP001291623">
    <property type="component" value="Unassembled WGS sequence"/>
</dbReference>
<organism evidence="3 4">
    <name type="scientific">Anisodus tanguticus</name>
    <dbReference type="NCBI Taxonomy" id="243964"/>
    <lineage>
        <taxon>Eukaryota</taxon>
        <taxon>Viridiplantae</taxon>
        <taxon>Streptophyta</taxon>
        <taxon>Embryophyta</taxon>
        <taxon>Tracheophyta</taxon>
        <taxon>Spermatophyta</taxon>
        <taxon>Magnoliopsida</taxon>
        <taxon>eudicotyledons</taxon>
        <taxon>Gunneridae</taxon>
        <taxon>Pentapetalae</taxon>
        <taxon>asterids</taxon>
        <taxon>lamiids</taxon>
        <taxon>Solanales</taxon>
        <taxon>Solanaceae</taxon>
        <taxon>Solanoideae</taxon>
        <taxon>Hyoscyameae</taxon>
        <taxon>Anisodus</taxon>
    </lineage>
</organism>
<dbReference type="InterPro" id="IPR001878">
    <property type="entry name" value="Znf_CCHC"/>
</dbReference>
<dbReference type="EMBL" id="JAVYJV010000008">
    <property type="protein sequence ID" value="KAK4364526.1"/>
    <property type="molecule type" value="Genomic_DNA"/>
</dbReference>